<dbReference type="Proteomes" id="UP000591735">
    <property type="component" value="Unassembled WGS sequence"/>
</dbReference>
<evidence type="ECO:0000259" key="5">
    <source>
        <dbReference type="PROSITE" id="PS50850"/>
    </source>
</evidence>
<evidence type="ECO:0000256" key="1">
    <source>
        <dbReference type="ARBA" id="ARBA00022692"/>
    </source>
</evidence>
<feature type="transmembrane region" description="Helical" evidence="4">
    <location>
        <begin position="97"/>
        <end position="119"/>
    </location>
</feature>
<dbReference type="EMBL" id="JACHFE010000002">
    <property type="protein sequence ID" value="MBB5320767.1"/>
    <property type="molecule type" value="Genomic_DNA"/>
</dbReference>
<evidence type="ECO:0000256" key="3">
    <source>
        <dbReference type="ARBA" id="ARBA00023136"/>
    </source>
</evidence>
<dbReference type="PANTHER" id="PTHR11360:SF284">
    <property type="entry name" value="EG:103B4.3 PROTEIN-RELATED"/>
    <property type="match status" value="1"/>
</dbReference>
<feature type="transmembrane region" description="Helical" evidence="4">
    <location>
        <begin position="250"/>
        <end position="269"/>
    </location>
</feature>
<comment type="caution">
    <text evidence="6">The sequence shown here is derived from an EMBL/GenBank/DDBJ whole genome shotgun (WGS) entry which is preliminary data.</text>
</comment>
<keyword evidence="2 4" id="KW-1133">Transmembrane helix</keyword>
<organism evidence="6 7">
    <name type="scientific">Marinobacter oulmenensis</name>
    <dbReference type="NCBI Taxonomy" id="643747"/>
    <lineage>
        <taxon>Bacteria</taxon>
        <taxon>Pseudomonadati</taxon>
        <taxon>Pseudomonadota</taxon>
        <taxon>Gammaproteobacteria</taxon>
        <taxon>Pseudomonadales</taxon>
        <taxon>Marinobacteraceae</taxon>
        <taxon>Marinobacter</taxon>
    </lineage>
</organism>
<reference evidence="6 7" key="1">
    <citation type="submission" date="2020-08" db="EMBL/GenBank/DDBJ databases">
        <title>Genomic Encyclopedia of Type Strains, Phase IV (KMG-IV): sequencing the most valuable type-strain genomes for metagenomic binning, comparative biology and taxonomic classification.</title>
        <authorList>
            <person name="Goeker M."/>
        </authorList>
    </citation>
    <scope>NUCLEOTIDE SEQUENCE [LARGE SCALE GENOMIC DNA]</scope>
    <source>
        <strain evidence="6 7">DSM 22359</strain>
    </source>
</reference>
<dbReference type="CDD" id="cd17355">
    <property type="entry name" value="MFS_YcxA_like"/>
    <property type="match status" value="1"/>
</dbReference>
<feature type="transmembrane region" description="Helical" evidence="4">
    <location>
        <begin position="159"/>
        <end position="180"/>
    </location>
</feature>
<dbReference type="InterPro" id="IPR011701">
    <property type="entry name" value="MFS"/>
</dbReference>
<keyword evidence="3 4" id="KW-0472">Membrane</keyword>
<dbReference type="GO" id="GO:0022857">
    <property type="term" value="F:transmembrane transporter activity"/>
    <property type="evidence" value="ECO:0007669"/>
    <property type="project" value="InterPro"/>
</dbReference>
<feature type="domain" description="Major facilitator superfamily (MFS) profile" evidence="5">
    <location>
        <begin position="1"/>
        <end position="395"/>
    </location>
</feature>
<keyword evidence="1 4" id="KW-0812">Transmembrane</keyword>
<evidence type="ECO:0000256" key="2">
    <source>
        <dbReference type="ARBA" id="ARBA00022989"/>
    </source>
</evidence>
<feature type="transmembrane region" description="Helical" evidence="4">
    <location>
        <begin position="209"/>
        <end position="230"/>
    </location>
</feature>
<feature type="transmembrane region" description="Helical" evidence="4">
    <location>
        <begin position="307"/>
        <end position="328"/>
    </location>
</feature>
<name>A0A840UIX2_9GAMM</name>
<dbReference type="PROSITE" id="PS50850">
    <property type="entry name" value="MFS"/>
    <property type="match status" value="1"/>
</dbReference>
<dbReference type="Pfam" id="PF07690">
    <property type="entry name" value="MFS_1"/>
    <property type="match status" value="1"/>
</dbReference>
<dbReference type="PANTHER" id="PTHR11360">
    <property type="entry name" value="MONOCARBOXYLATE TRANSPORTER"/>
    <property type="match status" value="1"/>
</dbReference>
<feature type="transmembrane region" description="Helical" evidence="4">
    <location>
        <begin position="131"/>
        <end position="153"/>
    </location>
</feature>
<dbReference type="RefSeq" id="WP_221275677.1">
    <property type="nucleotide sequence ID" value="NZ_JACHFE010000002.1"/>
</dbReference>
<feature type="transmembrane region" description="Helical" evidence="4">
    <location>
        <begin position="372"/>
        <end position="390"/>
    </location>
</feature>
<dbReference type="InterPro" id="IPR050327">
    <property type="entry name" value="Proton-linked_MCT"/>
</dbReference>
<dbReference type="InterPro" id="IPR036259">
    <property type="entry name" value="MFS_trans_sf"/>
</dbReference>
<dbReference type="AlphaFoldDB" id="A0A840UIX2"/>
<protein>
    <submittedName>
        <fullName evidence="6">MFS family permease</fullName>
    </submittedName>
</protein>
<keyword evidence="7" id="KW-1185">Reference proteome</keyword>
<accession>A0A840UIX2</accession>
<feature type="transmembrane region" description="Helical" evidence="4">
    <location>
        <begin position="340"/>
        <end position="360"/>
    </location>
</feature>
<dbReference type="InterPro" id="IPR020846">
    <property type="entry name" value="MFS_dom"/>
</dbReference>
<evidence type="ECO:0000256" key="4">
    <source>
        <dbReference type="SAM" id="Phobius"/>
    </source>
</evidence>
<evidence type="ECO:0000313" key="7">
    <source>
        <dbReference type="Proteomes" id="UP000591735"/>
    </source>
</evidence>
<gene>
    <name evidence="6" type="ORF">HNR38_001239</name>
</gene>
<sequence>MMAIMIAGGIVLALAFGVRAIFGGVVQPLSSELFGGRIEIFSISIAIQNLVWGIAQPGFGVIADKLGDRRALWLGFSCYVLGMVVCALGTSPLAQHLGAGVLVGMGVSGTAFGIVLAVVGRAAPEAKRSQYLGIMSAAGSAGQVILPLLASWLTEWLDWRLMLLVVTGMLLSMGLCIPYLRVGHDTDTGGDQSEPIRDIARKAFCHGSYLWLNIGFLVCGFHLAFITAHFPNYVENFCISPASAAELRALGLQALALAGFANIFGTLLASHLGVLFPKPYVLAMIYGLRALVIVIFISMPVTPASVMIFALLMGSLWLSTVPLTSALVLTMFGPRAMGTLFGFVFLSHQVGGFLGVWLGGVVFDRYGSYDQVWYLAIGLGLFSAVAHLLVRERPAVPDNWAYG</sequence>
<feature type="transmembrane region" description="Helical" evidence="4">
    <location>
        <begin position="281"/>
        <end position="301"/>
    </location>
</feature>
<feature type="transmembrane region" description="Helical" evidence="4">
    <location>
        <begin position="40"/>
        <end position="59"/>
    </location>
</feature>
<proteinExistence type="predicted"/>
<feature type="transmembrane region" description="Helical" evidence="4">
    <location>
        <begin position="71"/>
        <end position="91"/>
    </location>
</feature>
<dbReference type="SUPFAM" id="SSF103473">
    <property type="entry name" value="MFS general substrate transporter"/>
    <property type="match status" value="1"/>
</dbReference>
<dbReference type="Gene3D" id="1.20.1250.20">
    <property type="entry name" value="MFS general substrate transporter like domains"/>
    <property type="match status" value="1"/>
</dbReference>
<evidence type="ECO:0000313" key="6">
    <source>
        <dbReference type="EMBL" id="MBB5320767.1"/>
    </source>
</evidence>